<dbReference type="EMBL" id="OC854635">
    <property type="protein sequence ID" value="CAD7619812.1"/>
    <property type="molecule type" value="Genomic_DNA"/>
</dbReference>
<accession>A0A7R9PT87</accession>
<evidence type="ECO:0000259" key="5">
    <source>
        <dbReference type="Pfam" id="PF00755"/>
    </source>
</evidence>
<name>A0A7R9PT87_9ACAR</name>
<evidence type="ECO:0000256" key="2">
    <source>
        <dbReference type="ARBA" id="ARBA00022679"/>
    </source>
</evidence>
<reference evidence="6" key="1">
    <citation type="submission" date="2020-11" db="EMBL/GenBank/DDBJ databases">
        <authorList>
            <person name="Tran Van P."/>
        </authorList>
    </citation>
    <scope>NUCLEOTIDE SEQUENCE</scope>
</reference>
<feature type="domain" description="Choline/carnitine acyltransferase" evidence="5">
    <location>
        <begin position="2"/>
        <end position="504"/>
    </location>
</feature>
<dbReference type="Gene3D" id="3.30.559.10">
    <property type="entry name" value="Chloramphenicol acetyltransferase-like domain"/>
    <property type="match status" value="1"/>
</dbReference>
<proteinExistence type="inferred from homology"/>
<dbReference type="Proteomes" id="UP000759131">
    <property type="component" value="Unassembled WGS sequence"/>
</dbReference>
<dbReference type="OrthoDB" id="240216at2759"/>
<keyword evidence="7" id="KW-1185">Reference proteome</keyword>
<evidence type="ECO:0000256" key="1">
    <source>
        <dbReference type="ARBA" id="ARBA00005232"/>
    </source>
</evidence>
<sequence length="527" mass="60140">MQRSPLIPFSNINGVFPSFDFWPHKSGTRTQRAALFGHYTLEFHHMLRKEQLRVTKIKGNIWSMDQFRYLFNTCRIPGEEKDTLINTFKTENEGPMPSTISIVLCRGYIFAFDYIVDGQYLTAPEIETQLNYVENWCQKQSHLGAGVGALTTTDRTKWALNRKYLQQLSPENEQYLQIIENAMTVCALDDAEPPSLQEACYLTMCGNCADRWADKSITQITFNNGILSATSDHSAFDALALAILSQYINLSVFESKGEYYGPKVVRTLPTPTLLDFRVDDKLHEEIESAKQSFRQTCDGIEFVHQIFKDYGRSLSAKHRIHPEAYLQIALQLTYMRMHGKPAPTYCTATTRRYYKGRTETCRTCTPETVEFAKAVIDANRNNNDLFNLLLKASQKFQQIMTNACKGQGCDRHFLGLYITSLDNGIELPEIFTDPSFMETGGNGTYVLSTSCGGYWKSYGGLPPMREDGYAIFYGIENHQYSFSLFAYKACPDTSAQLFYQNLRQSLLEMRDILDSQKSDTTTLQHNL</sequence>
<dbReference type="GO" id="GO:0005777">
    <property type="term" value="C:peroxisome"/>
    <property type="evidence" value="ECO:0007669"/>
    <property type="project" value="TreeGrafter"/>
</dbReference>
<feature type="active site" description="Proton acceptor" evidence="4">
    <location>
        <position position="233"/>
    </location>
</feature>
<dbReference type="GO" id="GO:0008458">
    <property type="term" value="F:carnitine O-octanoyltransferase activity"/>
    <property type="evidence" value="ECO:0007669"/>
    <property type="project" value="TreeGrafter"/>
</dbReference>
<dbReference type="PANTHER" id="PTHR22589:SF67">
    <property type="entry name" value="PEROXISOMAL CARNITINE O-OCTANOYLTRANSFERASE"/>
    <property type="match status" value="1"/>
</dbReference>
<evidence type="ECO:0000313" key="7">
    <source>
        <dbReference type="Proteomes" id="UP000759131"/>
    </source>
</evidence>
<comment type="similarity">
    <text evidence="1">Belongs to the carnitine/choline acetyltransferase family.</text>
</comment>
<dbReference type="PANTHER" id="PTHR22589">
    <property type="entry name" value="CARNITINE O-ACYLTRANSFERASE"/>
    <property type="match status" value="1"/>
</dbReference>
<dbReference type="InterPro" id="IPR023213">
    <property type="entry name" value="CAT-like_dom_sf"/>
</dbReference>
<dbReference type="Pfam" id="PF00755">
    <property type="entry name" value="Carn_acyltransf"/>
    <property type="match status" value="1"/>
</dbReference>
<dbReference type="EMBL" id="CAJPIZ010000060">
    <property type="protein sequence ID" value="CAG2100242.1"/>
    <property type="molecule type" value="Genomic_DNA"/>
</dbReference>
<organism evidence="6">
    <name type="scientific">Medioppia subpectinata</name>
    <dbReference type="NCBI Taxonomy" id="1979941"/>
    <lineage>
        <taxon>Eukaryota</taxon>
        <taxon>Metazoa</taxon>
        <taxon>Ecdysozoa</taxon>
        <taxon>Arthropoda</taxon>
        <taxon>Chelicerata</taxon>
        <taxon>Arachnida</taxon>
        <taxon>Acari</taxon>
        <taxon>Acariformes</taxon>
        <taxon>Sarcoptiformes</taxon>
        <taxon>Oribatida</taxon>
        <taxon>Brachypylina</taxon>
        <taxon>Oppioidea</taxon>
        <taxon>Oppiidae</taxon>
        <taxon>Medioppia</taxon>
    </lineage>
</organism>
<dbReference type="AlphaFoldDB" id="A0A7R9PT87"/>
<dbReference type="InterPro" id="IPR042231">
    <property type="entry name" value="Cho/carn_acyl_trans_2"/>
</dbReference>
<dbReference type="InterPro" id="IPR039551">
    <property type="entry name" value="Cho/carn_acyl_trans"/>
</dbReference>
<evidence type="ECO:0000256" key="3">
    <source>
        <dbReference type="ARBA" id="ARBA00023315"/>
    </source>
</evidence>
<keyword evidence="2" id="KW-0808">Transferase</keyword>
<dbReference type="InterPro" id="IPR000542">
    <property type="entry name" value="Carn_acyl_trans"/>
</dbReference>
<evidence type="ECO:0000313" key="6">
    <source>
        <dbReference type="EMBL" id="CAD7619812.1"/>
    </source>
</evidence>
<evidence type="ECO:0000256" key="4">
    <source>
        <dbReference type="PIRSR" id="PIRSR600542-1"/>
    </source>
</evidence>
<gene>
    <name evidence="6" type="ORF">OSB1V03_LOCUS310</name>
</gene>
<dbReference type="SUPFAM" id="SSF52777">
    <property type="entry name" value="CoA-dependent acyltransferases"/>
    <property type="match status" value="2"/>
</dbReference>
<dbReference type="Gene3D" id="3.30.559.70">
    <property type="entry name" value="Choline/Carnitine o-acyltransferase, domain 2"/>
    <property type="match status" value="1"/>
</dbReference>
<protein>
    <recommendedName>
        <fullName evidence="5">Choline/carnitine acyltransferase domain-containing protein</fullName>
    </recommendedName>
</protein>
<keyword evidence="3" id="KW-0012">Acyltransferase</keyword>